<keyword evidence="1" id="KW-1133">Transmembrane helix</keyword>
<accession>A0A644WMM7</accession>
<feature type="transmembrane region" description="Helical" evidence="1">
    <location>
        <begin position="253"/>
        <end position="273"/>
    </location>
</feature>
<keyword evidence="1" id="KW-0472">Membrane</keyword>
<evidence type="ECO:0000256" key="1">
    <source>
        <dbReference type="SAM" id="Phobius"/>
    </source>
</evidence>
<proteinExistence type="predicted"/>
<comment type="caution">
    <text evidence="2">The sequence shown here is derived from an EMBL/GenBank/DDBJ whole genome shotgun (WGS) entry which is preliminary data.</text>
</comment>
<sequence length="402" mass="44593">MRELYRRLAVLLLLFASLVCFLSVRNGFVRLYVADMGREYRQEYSPSQGLFGAQAAGGRFIRSITPFRTIAGFIDSKTDGHLLTVEGDPWPEIFSGAAAPAGSGATAWREAGGVYRKSLYYHREEEPFPALIAGLEDKGETFSYLKLRTGEGPRFLAMVLEGPGTALDNGVPAPLARPFRSLALVPLCLGAAVYFFLPKRKTPPGAIVYPKWSAVFLPDLLSYIMSGFFLGLPMVLCVHIFDRAGFLDFRFGSAWFTLVFWAIGLVFASILWWSSKYASFALQILPGGLFLRTLGRERAIDFGDIVSAGFVDYRPPKWLRTLLFIAGLVNWRMMGQALLLSGRTDWGIEFFFRDGGSERFLCSNIPGAGRLFEALRLRKIPLSEELQRAAEGTVGPGAEEES</sequence>
<reference evidence="2" key="1">
    <citation type="submission" date="2019-08" db="EMBL/GenBank/DDBJ databases">
        <authorList>
            <person name="Kucharzyk K."/>
            <person name="Murdoch R.W."/>
            <person name="Higgins S."/>
            <person name="Loffler F."/>
        </authorList>
    </citation>
    <scope>NUCLEOTIDE SEQUENCE</scope>
</reference>
<dbReference type="AlphaFoldDB" id="A0A644WMM7"/>
<gene>
    <name evidence="2" type="ORF">SDC9_51138</name>
</gene>
<organism evidence="2">
    <name type="scientific">bioreactor metagenome</name>
    <dbReference type="NCBI Taxonomy" id="1076179"/>
    <lineage>
        <taxon>unclassified sequences</taxon>
        <taxon>metagenomes</taxon>
        <taxon>ecological metagenomes</taxon>
    </lineage>
</organism>
<keyword evidence="1" id="KW-0812">Transmembrane</keyword>
<feature type="transmembrane region" description="Helical" evidence="1">
    <location>
        <begin position="179"/>
        <end position="197"/>
    </location>
</feature>
<feature type="transmembrane region" description="Helical" evidence="1">
    <location>
        <begin position="220"/>
        <end position="241"/>
    </location>
</feature>
<protein>
    <submittedName>
        <fullName evidence="2">Uncharacterized protein</fullName>
    </submittedName>
</protein>
<evidence type="ECO:0000313" key="2">
    <source>
        <dbReference type="EMBL" id="MPM04857.1"/>
    </source>
</evidence>
<name>A0A644WMM7_9ZZZZ</name>
<dbReference type="EMBL" id="VSSQ01001077">
    <property type="protein sequence ID" value="MPM04857.1"/>
    <property type="molecule type" value="Genomic_DNA"/>
</dbReference>